<accession>A0A0D3IQ54</accession>
<sequence>MNGYLVFKDAAASPKLQRFRFTGRVSSDLEVAQAGLLAGIAVEARQQSAQSRALRREDLATALSVLNLNATGLDAALLTSAPQGAVFWAVKDVVRREMLARLGITAGSGTLFLQYFTPQYTSPPPLPAWAVALGLDWRAIATLVAVAAGEVAYWLVRAPTEVQKTRAQLSALVVRTRLLLQRSGSSATQYAGITDALATIYREEGAAALFRGLPVRLAWNGLWVGAILGVQRAYYADAQTFFLTVVGEAAEALARPLRSSVF</sequence>
<dbReference type="PROSITE" id="PS50920">
    <property type="entry name" value="SOLCAR"/>
    <property type="match status" value="1"/>
</dbReference>
<organism evidence="10 11">
    <name type="scientific">Emiliania huxleyi (strain CCMP1516)</name>
    <dbReference type="NCBI Taxonomy" id="280463"/>
    <lineage>
        <taxon>Eukaryota</taxon>
        <taxon>Haptista</taxon>
        <taxon>Haptophyta</taxon>
        <taxon>Prymnesiophyceae</taxon>
        <taxon>Isochrysidales</taxon>
        <taxon>Noelaerhabdaceae</taxon>
        <taxon>Emiliania</taxon>
    </lineage>
</organism>
<feature type="repeat" description="Solcar" evidence="8">
    <location>
        <begin position="140"/>
        <end position="237"/>
    </location>
</feature>
<reference evidence="10" key="2">
    <citation type="submission" date="2024-10" db="UniProtKB">
        <authorList>
            <consortium name="EnsemblProtists"/>
        </authorList>
    </citation>
    <scope>IDENTIFICATION</scope>
</reference>
<proteinExistence type="inferred from homology"/>
<evidence type="ECO:0000256" key="9">
    <source>
        <dbReference type="RuleBase" id="RU000488"/>
    </source>
</evidence>
<evidence type="ECO:0000313" key="10">
    <source>
        <dbReference type="EnsemblProtists" id="EOD13389"/>
    </source>
</evidence>
<keyword evidence="6" id="KW-1133">Transmembrane helix</keyword>
<dbReference type="Pfam" id="PF00153">
    <property type="entry name" value="Mito_carr"/>
    <property type="match status" value="1"/>
</dbReference>
<dbReference type="Gene3D" id="1.50.40.10">
    <property type="entry name" value="Mitochondrial carrier domain"/>
    <property type="match status" value="1"/>
</dbReference>
<dbReference type="PaxDb" id="2903-EOD13389"/>
<dbReference type="GO" id="GO:0016020">
    <property type="term" value="C:membrane"/>
    <property type="evidence" value="ECO:0007669"/>
    <property type="project" value="UniProtKB-SubCell"/>
</dbReference>
<dbReference type="eggNOG" id="ENOG502T2I3">
    <property type="taxonomic scope" value="Eukaryota"/>
</dbReference>
<keyword evidence="4 8" id="KW-0812">Transmembrane</keyword>
<evidence type="ECO:0000256" key="8">
    <source>
        <dbReference type="PROSITE-ProRule" id="PRU00282"/>
    </source>
</evidence>
<keyword evidence="3 9" id="KW-0813">Transport</keyword>
<dbReference type="InterPro" id="IPR018108">
    <property type="entry name" value="MCP_transmembrane"/>
</dbReference>
<dbReference type="RefSeq" id="XP_005765818.1">
    <property type="nucleotide sequence ID" value="XM_005765761.1"/>
</dbReference>
<evidence type="ECO:0000256" key="3">
    <source>
        <dbReference type="ARBA" id="ARBA00022448"/>
    </source>
</evidence>
<dbReference type="PANTHER" id="PTHR45667">
    <property type="entry name" value="S-ADENOSYLMETHIONINE MITOCHONDRIAL CARRIER PROTEIN"/>
    <property type="match status" value="1"/>
</dbReference>
<evidence type="ECO:0000256" key="4">
    <source>
        <dbReference type="ARBA" id="ARBA00022692"/>
    </source>
</evidence>
<dbReference type="Proteomes" id="UP000013827">
    <property type="component" value="Unassembled WGS sequence"/>
</dbReference>
<comment type="subcellular location">
    <subcellularLocation>
        <location evidence="1">Membrane</location>
        <topology evidence="1">Multi-pass membrane protein</topology>
    </subcellularLocation>
</comment>
<evidence type="ECO:0000256" key="5">
    <source>
        <dbReference type="ARBA" id="ARBA00022737"/>
    </source>
</evidence>
<dbReference type="InterPro" id="IPR023395">
    <property type="entry name" value="MCP_dom_sf"/>
</dbReference>
<evidence type="ECO:0000256" key="2">
    <source>
        <dbReference type="ARBA" id="ARBA00006375"/>
    </source>
</evidence>
<comment type="similarity">
    <text evidence="2 9">Belongs to the mitochondrial carrier (TC 2.A.29) family.</text>
</comment>
<dbReference type="KEGG" id="ehx:EMIHUDRAFT_246879"/>
<evidence type="ECO:0000256" key="1">
    <source>
        <dbReference type="ARBA" id="ARBA00004141"/>
    </source>
</evidence>
<reference evidence="11" key="1">
    <citation type="journal article" date="2013" name="Nature">
        <title>Pan genome of the phytoplankton Emiliania underpins its global distribution.</title>
        <authorList>
            <person name="Read B.A."/>
            <person name="Kegel J."/>
            <person name="Klute M.J."/>
            <person name="Kuo A."/>
            <person name="Lefebvre S.C."/>
            <person name="Maumus F."/>
            <person name="Mayer C."/>
            <person name="Miller J."/>
            <person name="Monier A."/>
            <person name="Salamov A."/>
            <person name="Young J."/>
            <person name="Aguilar M."/>
            <person name="Claverie J.M."/>
            <person name="Frickenhaus S."/>
            <person name="Gonzalez K."/>
            <person name="Herman E.K."/>
            <person name="Lin Y.C."/>
            <person name="Napier J."/>
            <person name="Ogata H."/>
            <person name="Sarno A.F."/>
            <person name="Shmutz J."/>
            <person name="Schroeder D."/>
            <person name="de Vargas C."/>
            <person name="Verret F."/>
            <person name="von Dassow P."/>
            <person name="Valentin K."/>
            <person name="Van de Peer Y."/>
            <person name="Wheeler G."/>
            <person name="Dacks J.B."/>
            <person name="Delwiche C.F."/>
            <person name="Dyhrman S.T."/>
            <person name="Glockner G."/>
            <person name="John U."/>
            <person name="Richards T."/>
            <person name="Worden A.Z."/>
            <person name="Zhang X."/>
            <person name="Grigoriev I.V."/>
            <person name="Allen A.E."/>
            <person name="Bidle K."/>
            <person name="Borodovsky M."/>
            <person name="Bowler C."/>
            <person name="Brownlee C."/>
            <person name="Cock J.M."/>
            <person name="Elias M."/>
            <person name="Gladyshev V.N."/>
            <person name="Groth M."/>
            <person name="Guda C."/>
            <person name="Hadaegh A."/>
            <person name="Iglesias-Rodriguez M.D."/>
            <person name="Jenkins J."/>
            <person name="Jones B.M."/>
            <person name="Lawson T."/>
            <person name="Leese F."/>
            <person name="Lindquist E."/>
            <person name="Lobanov A."/>
            <person name="Lomsadze A."/>
            <person name="Malik S.B."/>
            <person name="Marsh M.E."/>
            <person name="Mackinder L."/>
            <person name="Mock T."/>
            <person name="Mueller-Roeber B."/>
            <person name="Pagarete A."/>
            <person name="Parker M."/>
            <person name="Probert I."/>
            <person name="Quesneville H."/>
            <person name="Raines C."/>
            <person name="Rensing S.A."/>
            <person name="Riano-Pachon D.M."/>
            <person name="Richier S."/>
            <person name="Rokitta S."/>
            <person name="Shiraiwa Y."/>
            <person name="Soanes D.M."/>
            <person name="van der Giezen M."/>
            <person name="Wahlund T.M."/>
            <person name="Williams B."/>
            <person name="Wilson W."/>
            <person name="Wolfe G."/>
            <person name="Wurch L.L."/>
        </authorList>
    </citation>
    <scope>NUCLEOTIDE SEQUENCE</scope>
</reference>
<dbReference type="AlphaFoldDB" id="A0A0D3IQ54"/>
<protein>
    <submittedName>
        <fullName evidence="10">Uncharacterized protein</fullName>
    </submittedName>
</protein>
<keyword evidence="11" id="KW-1185">Reference proteome</keyword>
<dbReference type="EnsemblProtists" id="EOD13389">
    <property type="protein sequence ID" value="EOD13389"/>
    <property type="gene ID" value="EMIHUDRAFT_246879"/>
</dbReference>
<evidence type="ECO:0000256" key="6">
    <source>
        <dbReference type="ARBA" id="ARBA00022989"/>
    </source>
</evidence>
<evidence type="ECO:0000313" key="11">
    <source>
        <dbReference type="Proteomes" id="UP000013827"/>
    </source>
</evidence>
<dbReference type="HOGENOM" id="CLU_1063314_0_0_1"/>
<name>A0A0D3IQ54_EMIH1</name>
<keyword evidence="5" id="KW-0677">Repeat</keyword>
<dbReference type="SUPFAM" id="SSF103506">
    <property type="entry name" value="Mitochondrial carrier"/>
    <property type="match status" value="1"/>
</dbReference>
<evidence type="ECO:0000256" key="7">
    <source>
        <dbReference type="ARBA" id="ARBA00023136"/>
    </source>
</evidence>
<dbReference type="GeneID" id="17259539"/>
<keyword evidence="7 8" id="KW-0472">Membrane</keyword>